<feature type="compositionally biased region" description="Polar residues" evidence="1">
    <location>
        <begin position="50"/>
        <end position="61"/>
    </location>
</feature>
<organism evidence="2">
    <name type="scientific">Eutreptiella gymnastica</name>
    <dbReference type="NCBI Taxonomy" id="73025"/>
    <lineage>
        <taxon>Eukaryota</taxon>
        <taxon>Discoba</taxon>
        <taxon>Euglenozoa</taxon>
        <taxon>Euglenida</taxon>
        <taxon>Spirocuta</taxon>
        <taxon>Euglenophyceae</taxon>
        <taxon>Eutreptiales</taxon>
        <taxon>Eutreptiaceae</taxon>
        <taxon>Eutreptiella</taxon>
    </lineage>
</organism>
<gene>
    <name evidence="2" type="ORF">EGYM00163_LOCUS2538</name>
</gene>
<feature type="region of interest" description="Disordered" evidence="1">
    <location>
        <begin position="1"/>
        <end position="107"/>
    </location>
</feature>
<accession>A0A7S4CB41</accession>
<sequence length="107" mass="10853">MRSQCIDGATGRNGGTKQVTLRAPEEGRAAGGTSDSHAAPSHDWAPSAVGTRTGQGSQGTCKATARPQLPATGHFNTESIRLGRVAPAAEGATAARCSRDTWPGPQG</sequence>
<dbReference type="AlphaFoldDB" id="A0A7S4CB41"/>
<evidence type="ECO:0000256" key="1">
    <source>
        <dbReference type="SAM" id="MobiDB-lite"/>
    </source>
</evidence>
<evidence type="ECO:0000313" key="2">
    <source>
        <dbReference type="EMBL" id="CAE0791423.1"/>
    </source>
</evidence>
<protein>
    <submittedName>
        <fullName evidence="2">Uncharacterized protein</fullName>
    </submittedName>
</protein>
<dbReference type="EMBL" id="HBJA01008103">
    <property type="protein sequence ID" value="CAE0791423.1"/>
    <property type="molecule type" value="Transcribed_RNA"/>
</dbReference>
<reference evidence="2" key="1">
    <citation type="submission" date="2021-01" db="EMBL/GenBank/DDBJ databases">
        <authorList>
            <person name="Corre E."/>
            <person name="Pelletier E."/>
            <person name="Niang G."/>
            <person name="Scheremetjew M."/>
            <person name="Finn R."/>
            <person name="Kale V."/>
            <person name="Holt S."/>
            <person name="Cochrane G."/>
            <person name="Meng A."/>
            <person name="Brown T."/>
            <person name="Cohen L."/>
        </authorList>
    </citation>
    <scope>NUCLEOTIDE SEQUENCE</scope>
    <source>
        <strain evidence="2">CCMP1594</strain>
    </source>
</reference>
<name>A0A7S4CB41_9EUGL</name>
<proteinExistence type="predicted"/>